<name>A0A562DLC0_RHORH</name>
<accession>A0A562DLC0</accession>
<comment type="caution">
    <text evidence="1">The sequence shown here is derived from an EMBL/GenBank/DDBJ whole genome shotgun (WGS) entry which is preliminary data.</text>
</comment>
<dbReference type="Proteomes" id="UP000317573">
    <property type="component" value="Unassembled WGS sequence"/>
</dbReference>
<proteinExistence type="predicted"/>
<dbReference type="EMBL" id="VLJT01000040">
    <property type="protein sequence ID" value="TWH10347.1"/>
    <property type="molecule type" value="Genomic_DNA"/>
</dbReference>
<protein>
    <submittedName>
        <fullName evidence="1">Uncharacterized protein</fullName>
    </submittedName>
</protein>
<dbReference type="AlphaFoldDB" id="A0A562DLC0"/>
<evidence type="ECO:0000313" key="2">
    <source>
        <dbReference type="Proteomes" id="UP000317573"/>
    </source>
</evidence>
<evidence type="ECO:0000313" key="1">
    <source>
        <dbReference type="EMBL" id="TWH10347.1"/>
    </source>
</evidence>
<organism evidence="1 2">
    <name type="scientific">Rhodococcus rhodochrous J45</name>
    <dbReference type="NCBI Taxonomy" id="935266"/>
    <lineage>
        <taxon>Bacteria</taxon>
        <taxon>Bacillati</taxon>
        <taxon>Actinomycetota</taxon>
        <taxon>Actinomycetes</taxon>
        <taxon>Mycobacteriales</taxon>
        <taxon>Nocardiaceae</taxon>
        <taxon>Rhodococcus</taxon>
    </lineage>
</organism>
<sequence>MVTDDPCATFSAAFGLGPRLRDASTDMSTAAGWLFELGSKSGADDFGPTTT</sequence>
<gene>
    <name evidence="1" type="ORF">L618_004000000020</name>
</gene>
<reference evidence="1 2" key="1">
    <citation type="submission" date="2019-07" db="EMBL/GenBank/DDBJ databases">
        <title>Genome sequencing of lignin-degrading bacterial isolates.</title>
        <authorList>
            <person name="Gladden J."/>
        </authorList>
    </citation>
    <scope>NUCLEOTIDE SEQUENCE [LARGE SCALE GENOMIC DNA]</scope>
    <source>
        <strain evidence="1 2">J45</strain>
    </source>
</reference>